<reference evidence="6 7" key="1">
    <citation type="journal article" date="2024" name="Nat. Commun.">
        <title>Phylogenomics reveals the evolutionary origins of lichenization in chlorophyte algae.</title>
        <authorList>
            <person name="Puginier C."/>
            <person name="Libourel C."/>
            <person name="Otte J."/>
            <person name="Skaloud P."/>
            <person name="Haon M."/>
            <person name="Grisel S."/>
            <person name="Petersen M."/>
            <person name="Berrin J.G."/>
            <person name="Delaux P.M."/>
            <person name="Dal Grande F."/>
            <person name="Keller J."/>
        </authorList>
    </citation>
    <scope>NUCLEOTIDE SEQUENCE [LARGE SCALE GENOMIC DNA]</scope>
    <source>
        <strain evidence="6 7">SAG 2036</strain>
    </source>
</reference>
<dbReference type="InterPro" id="IPR001383">
    <property type="entry name" value="Ribosomal_bL28_bact-type"/>
</dbReference>
<dbReference type="Gene3D" id="2.30.170.40">
    <property type="entry name" value="Ribosomal protein L28/L24"/>
    <property type="match status" value="1"/>
</dbReference>
<keyword evidence="7" id="KW-1185">Reference proteome</keyword>
<dbReference type="GO" id="GO:0005762">
    <property type="term" value="C:mitochondrial large ribosomal subunit"/>
    <property type="evidence" value="ECO:0007669"/>
    <property type="project" value="TreeGrafter"/>
</dbReference>
<dbReference type="InterPro" id="IPR037147">
    <property type="entry name" value="Ribosomal_bL28_sf"/>
</dbReference>
<evidence type="ECO:0000313" key="6">
    <source>
        <dbReference type="EMBL" id="KAK9813979.1"/>
    </source>
</evidence>
<comment type="similarity">
    <text evidence="1">Belongs to the bacterial ribosomal protein bL28 family.</text>
</comment>
<dbReference type="GO" id="GO:0006412">
    <property type="term" value="P:translation"/>
    <property type="evidence" value="ECO:0007669"/>
    <property type="project" value="InterPro"/>
</dbReference>
<dbReference type="Pfam" id="PF00830">
    <property type="entry name" value="Ribosomal_L28"/>
    <property type="match status" value="1"/>
</dbReference>
<proteinExistence type="inferred from homology"/>
<dbReference type="HAMAP" id="MF_00373">
    <property type="entry name" value="Ribosomal_bL28"/>
    <property type="match status" value="1"/>
</dbReference>
<evidence type="ECO:0000256" key="1">
    <source>
        <dbReference type="ARBA" id="ARBA00008760"/>
    </source>
</evidence>
<keyword evidence="2" id="KW-0689">Ribosomal protein</keyword>
<organism evidence="6 7">
    <name type="scientific">Symbiochloris irregularis</name>
    <dbReference type="NCBI Taxonomy" id="706552"/>
    <lineage>
        <taxon>Eukaryota</taxon>
        <taxon>Viridiplantae</taxon>
        <taxon>Chlorophyta</taxon>
        <taxon>core chlorophytes</taxon>
        <taxon>Trebouxiophyceae</taxon>
        <taxon>Trebouxiales</taxon>
        <taxon>Trebouxiaceae</taxon>
        <taxon>Symbiochloris</taxon>
    </lineage>
</organism>
<dbReference type="AlphaFoldDB" id="A0AAW1Q0M7"/>
<gene>
    <name evidence="6" type="ORF">WJX73_007728</name>
</gene>
<name>A0AAW1Q0M7_9CHLO</name>
<dbReference type="PANTHER" id="PTHR13528">
    <property type="entry name" value="39S RIBOSOMAL PROTEIN L28, MITOCHONDRIAL"/>
    <property type="match status" value="1"/>
</dbReference>
<dbReference type="GO" id="GO:0003735">
    <property type="term" value="F:structural constituent of ribosome"/>
    <property type="evidence" value="ECO:0007669"/>
    <property type="project" value="InterPro"/>
</dbReference>
<accession>A0AAW1Q0M7</accession>
<keyword evidence="3" id="KW-0687">Ribonucleoprotein</keyword>
<comment type="caution">
    <text evidence="6">The sequence shown here is derived from an EMBL/GenBank/DDBJ whole genome shotgun (WGS) entry which is preliminary data.</text>
</comment>
<dbReference type="Proteomes" id="UP001465755">
    <property type="component" value="Unassembled WGS sequence"/>
</dbReference>
<dbReference type="SUPFAM" id="SSF143800">
    <property type="entry name" value="L28p-like"/>
    <property type="match status" value="1"/>
</dbReference>
<dbReference type="FunFam" id="2.30.170.40:FF:000003">
    <property type="entry name" value="54S ribosomal protein L24"/>
    <property type="match status" value="1"/>
</dbReference>
<dbReference type="NCBIfam" id="TIGR00009">
    <property type="entry name" value="L28"/>
    <property type="match status" value="1"/>
</dbReference>
<dbReference type="EMBL" id="JALJOQ010000002">
    <property type="protein sequence ID" value="KAK9813979.1"/>
    <property type="molecule type" value="Genomic_DNA"/>
</dbReference>
<dbReference type="InterPro" id="IPR026569">
    <property type="entry name" value="Ribosomal_bL28"/>
</dbReference>
<protein>
    <recommendedName>
        <fullName evidence="4">Large ribosomal subunit protein bL28c</fullName>
    </recommendedName>
    <alternativeName>
        <fullName evidence="5">Large ribosomal subunit protein bL28m</fullName>
    </alternativeName>
</protein>
<dbReference type="InterPro" id="IPR034704">
    <property type="entry name" value="Ribosomal_bL28/bL31-like_sf"/>
</dbReference>
<dbReference type="PANTHER" id="PTHR13528:SF2">
    <property type="entry name" value="LARGE RIBOSOMAL SUBUNIT PROTEIN BL28M"/>
    <property type="match status" value="1"/>
</dbReference>
<evidence type="ECO:0000256" key="4">
    <source>
        <dbReference type="ARBA" id="ARBA00035265"/>
    </source>
</evidence>
<evidence type="ECO:0000256" key="2">
    <source>
        <dbReference type="ARBA" id="ARBA00022980"/>
    </source>
</evidence>
<evidence type="ECO:0000313" key="7">
    <source>
        <dbReference type="Proteomes" id="UP001465755"/>
    </source>
</evidence>
<evidence type="ECO:0000256" key="5">
    <source>
        <dbReference type="ARBA" id="ARBA00035269"/>
    </source>
</evidence>
<sequence length="126" mass="14291">MPLGSEALSHVLFKRGRRGLYHGKRIRFGNNISEDGENKTRRSWKPNVHHKRLYSEALDRMIRLRVSTTALKTIDKYGGLDRYLLATPDRRLQSDVGAELRQKIQAVLAAARQPATKQTAQSGPVQ</sequence>
<evidence type="ECO:0000256" key="3">
    <source>
        <dbReference type="ARBA" id="ARBA00023274"/>
    </source>
</evidence>